<evidence type="ECO:0000313" key="7">
    <source>
        <dbReference type="Proteomes" id="UP000198619"/>
    </source>
</evidence>
<evidence type="ECO:0000256" key="2">
    <source>
        <dbReference type="ARBA" id="ARBA00024446"/>
    </source>
</evidence>
<proteinExistence type="inferred from homology"/>
<dbReference type="SMART" id="SM00877">
    <property type="entry name" value="BMC"/>
    <property type="match status" value="1"/>
</dbReference>
<dbReference type="InterPro" id="IPR044872">
    <property type="entry name" value="CcmK/CsoS1_BMC"/>
</dbReference>
<organism evidence="6 7">
    <name type="scientific">Clostridium frigidicarnis</name>
    <dbReference type="NCBI Taxonomy" id="84698"/>
    <lineage>
        <taxon>Bacteria</taxon>
        <taxon>Bacillati</taxon>
        <taxon>Bacillota</taxon>
        <taxon>Clostridia</taxon>
        <taxon>Eubacteriales</taxon>
        <taxon>Clostridiaceae</taxon>
        <taxon>Clostridium</taxon>
    </lineage>
</organism>
<keyword evidence="2" id="KW-1283">Bacterial microcompartment</keyword>
<evidence type="ECO:0000256" key="4">
    <source>
        <dbReference type="SAM" id="MobiDB-lite"/>
    </source>
</evidence>
<dbReference type="RefSeq" id="WP_090042233.1">
    <property type="nucleotide sequence ID" value="NZ_FOKI01000024.1"/>
</dbReference>
<evidence type="ECO:0000256" key="3">
    <source>
        <dbReference type="PROSITE-ProRule" id="PRU01278"/>
    </source>
</evidence>
<dbReference type="SUPFAM" id="SSF143414">
    <property type="entry name" value="CcmK-like"/>
    <property type="match status" value="1"/>
</dbReference>
<dbReference type="PROSITE" id="PS51930">
    <property type="entry name" value="BMC_2"/>
    <property type="match status" value="1"/>
</dbReference>
<dbReference type="STRING" id="84698.SAMN04488528_102445"/>
<dbReference type="PANTHER" id="PTHR33941">
    <property type="entry name" value="PROPANEDIOL UTILIZATION PROTEIN PDUA"/>
    <property type="match status" value="1"/>
</dbReference>
<dbReference type="EMBL" id="FOKI01000024">
    <property type="protein sequence ID" value="SFB28409.1"/>
    <property type="molecule type" value="Genomic_DNA"/>
</dbReference>
<name>A0A1I0ZRJ0_9CLOT</name>
<dbReference type="InterPro" id="IPR000249">
    <property type="entry name" value="BMC_dom"/>
</dbReference>
<accession>A0A1I0ZRJ0</accession>
<dbReference type="InterPro" id="IPR037233">
    <property type="entry name" value="CcmK-like_sf"/>
</dbReference>
<protein>
    <submittedName>
        <fullName evidence="6">Carboxysome shell and ethanolamine utilization microcompartment protein CcmL/EutN</fullName>
    </submittedName>
</protein>
<feature type="domain" description="BMC" evidence="5">
    <location>
        <begin position="4"/>
        <end position="88"/>
    </location>
</feature>
<dbReference type="Proteomes" id="UP000198619">
    <property type="component" value="Unassembled WGS sequence"/>
</dbReference>
<gene>
    <name evidence="6" type="ORF">SAMN04488528_102445</name>
</gene>
<dbReference type="Gene3D" id="3.30.70.1710">
    <property type="match status" value="1"/>
</dbReference>
<dbReference type="PANTHER" id="PTHR33941:SF11">
    <property type="entry name" value="BACTERIAL MICROCOMPARTMENT SHELL PROTEIN PDUJ"/>
    <property type="match status" value="1"/>
</dbReference>
<sequence length="199" mass="21989">MSKALGLIEVNGYIAAIEAADTALKAANVTLLGVEKVTAGIVTVKVTGDVGAVKAAVEAAEVSTQSLGLLRNVHVIARVHDDVLKIIPEMNTKTEDTLKQDTNDLKCINNIDSKEKKSEVTTEEERRETEEVTCDKGSQEENIKSNELEKKDYSSMKVEELRKLVRSLKIPDITNKQIKFAKKDVLIDIITKYYEEGVK</sequence>
<evidence type="ECO:0000259" key="5">
    <source>
        <dbReference type="PROSITE" id="PS51930"/>
    </source>
</evidence>
<feature type="region of interest" description="Disordered" evidence="4">
    <location>
        <begin position="116"/>
        <end position="141"/>
    </location>
</feature>
<reference evidence="6 7" key="1">
    <citation type="submission" date="2016-10" db="EMBL/GenBank/DDBJ databases">
        <authorList>
            <person name="de Groot N.N."/>
        </authorList>
    </citation>
    <scope>NUCLEOTIDE SEQUENCE [LARGE SCALE GENOMIC DNA]</scope>
    <source>
        <strain evidence="6 7">DSM 12271</strain>
    </source>
</reference>
<dbReference type="Pfam" id="PF00936">
    <property type="entry name" value="BMC"/>
    <property type="match status" value="1"/>
</dbReference>
<evidence type="ECO:0000256" key="1">
    <source>
        <dbReference type="ARBA" id="ARBA00024322"/>
    </source>
</evidence>
<comment type="similarity">
    <text evidence="3">Belongs to the bacterial microcompartments protein family.</text>
</comment>
<comment type="subcellular location">
    <subcellularLocation>
        <location evidence="1">Bacterial microcompartment</location>
    </subcellularLocation>
</comment>
<dbReference type="InterPro" id="IPR050575">
    <property type="entry name" value="BMC_shell"/>
</dbReference>
<dbReference type="AlphaFoldDB" id="A0A1I0ZRJ0"/>
<evidence type="ECO:0000313" key="6">
    <source>
        <dbReference type="EMBL" id="SFB28409.1"/>
    </source>
</evidence>
<dbReference type="GO" id="GO:0031469">
    <property type="term" value="C:bacterial microcompartment"/>
    <property type="evidence" value="ECO:0007669"/>
    <property type="project" value="UniProtKB-SubCell"/>
</dbReference>
<dbReference type="CDD" id="cd07045">
    <property type="entry name" value="BMC_CcmK_like"/>
    <property type="match status" value="1"/>
</dbReference>
<keyword evidence="7" id="KW-1185">Reference proteome</keyword>
<dbReference type="OrthoDB" id="9812608at2"/>